<keyword evidence="4" id="KW-0378">Hydrolase</keyword>
<dbReference type="PROSITE" id="PS51257">
    <property type="entry name" value="PROKAR_LIPOPROTEIN"/>
    <property type="match status" value="1"/>
</dbReference>
<dbReference type="Gene3D" id="3.10.350.10">
    <property type="entry name" value="LysM domain"/>
    <property type="match status" value="1"/>
</dbReference>
<dbReference type="Pfam" id="PF01476">
    <property type="entry name" value="LysM"/>
    <property type="match status" value="1"/>
</dbReference>
<dbReference type="AlphaFoldDB" id="A0A212QPZ6"/>
<dbReference type="RefSeq" id="WP_088560121.1">
    <property type="nucleotide sequence ID" value="NZ_FYEH01000002.1"/>
</dbReference>
<dbReference type="Proteomes" id="UP000197065">
    <property type="component" value="Unassembled WGS sequence"/>
</dbReference>
<feature type="region of interest" description="Disordered" evidence="2">
    <location>
        <begin position="121"/>
        <end position="147"/>
    </location>
</feature>
<name>A0A212QPZ6_9PROT</name>
<protein>
    <submittedName>
        <fullName evidence="4">Murein DD-endopeptidase MepM and murein hydrolase activator NlpD, contain LysM domain</fullName>
    </submittedName>
</protein>
<keyword evidence="5" id="KW-1185">Reference proteome</keyword>
<dbReference type="OrthoDB" id="9795421at2"/>
<feature type="compositionally biased region" description="Low complexity" evidence="2">
    <location>
        <begin position="121"/>
        <end position="142"/>
    </location>
</feature>
<evidence type="ECO:0000256" key="2">
    <source>
        <dbReference type="SAM" id="MobiDB-lite"/>
    </source>
</evidence>
<dbReference type="SMART" id="SM00257">
    <property type="entry name" value="LysM"/>
    <property type="match status" value="1"/>
</dbReference>
<proteinExistence type="inferred from homology"/>
<dbReference type="PROSITE" id="PS51782">
    <property type="entry name" value="LYSM"/>
    <property type="match status" value="1"/>
</dbReference>
<evidence type="ECO:0000313" key="4">
    <source>
        <dbReference type="EMBL" id="SNB61519.1"/>
    </source>
</evidence>
<evidence type="ECO:0000259" key="3">
    <source>
        <dbReference type="PROSITE" id="PS51782"/>
    </source>
</evidence>
<dbReference type="InterPro" id="IPR016047">
    <property type="entry name" value="M23ase_b-sheet_dom"/>
</dbReference>
<dbReference type="CDD" id="cd00118">
    <property type="entry name" value="LysM"/>
    <property type="match status" value="1"/>
</dbReference>
<dbReference type="PANTHER" id="PTHR21666">
    <property type="entry name" value="PEPTIDASE-RELATED"/>
    <property type="match status" value="1"/>
</dbReference>
<dbReference type="InterPro" id="IPR018392">
    <property type="entry name" value="LysM"/>
</dbReference>
<dbReference type="InterPro" id="IPR011055">
    <property type="entry name" value="Dup_hybrid_motif"/>
</dbReference>
<dbReference type="InterPro" id="IPR036779">
    <property type="entry name" value="LysM_dom_sf"/>
</dbReference>
<dbReference type="SUPFAM" id="SSF54106">
    <property type="entry name" value="LysM domain"/>
    <property type="match status" value="1"/>
</dbReference>
<feature type="region of interest" description="Disordered" evidence="2">
    <location>
        <begin position="320"/>
        <end position="341"/>
    </location>
</feature>
<reference evidence="4 5" key="1">
    <citation type="submission" date="2017-06" db="EMBL/GenBank/DDBJ databases">
        <authorList>
            <person name="Kim H.J."/>
            <person name="Triplett B.A."/>
        </authorList>
    </citation>
    <scope>NUCLEOTIDE SEQUENCE [LARGE SCALE GENOMIC DNA]</scope>
    <source>
        <strain evidence="4 5">B29T1</strain>
    </source>
</reference>
<gene>
    <name evidence="4" type="ORF">SAMN07250955_102273</name>
</gene>
<accession>A0A212QPZ6</accession>
<sequence>MRTRHATSPQAGRLVGKPARLILVVQLLALLVGCTTYEPRTWSAAGGGAGSSDLYLVRAGDTIGTIAAAHGVAPERLIAVNALSDPDRILVGQALRIPGRAGGMVAARPAVSRAVPAAFKPASRPAPMSTPRTTASTATAPAVNPLPPASRPAFTRLQSEQVASAEAAPVRLTGRTRTAAAPTPVPVAPADSKALRKAAVTKPPPLSGEGFMWPANGKIVQTFGPKANGQRNDGINIGVPEGTPVVAAENGIVVFAGDSIAGFGNMLLIQHASGFTTAYAHNETLLVSIGQSVKRGQIIARSGATGAVTSPQLHFELRAGRKALDPTTQLTDRPPDQIASR</sequence>
<comment type="similarity">
    <text evidence="1">Belongs to the E.coli NlpD/Haemophilus LppB family.</text>
</comment>
<feature type="domain" description="LysM" evidence="3">
    <location>
        <begin position="53"/>
        <end position="97"/>
    </location>
</feature>
<dbReference type="PANTHER" id="PTHR21666:SF263">
    <property type="entry name" value="MUREIN HYDROLASE ACTIVATOR NLPD"/>
    <property type="match status" value="1"/>
</dbReference>
<dbReference type="CDD" id="cd12797">
    <property type="entry name" value="M23_peptidase"/>
    <property type="match status" value="1"/>
</dbReference>
<dbReference type="Pfam" id="PF01551">
    <property type="entry name" value="Peptidase_M23"/>
    <property type="match status" value="1"/>
</dbReference>
<dbReference type="GO" id="GO:0004222">
    <property type="term" value="F:metalloendopeptidase activity"/>
    <property type="evidence" value="ECO:0007669"/>
    <property type="project" value="TreeGrafter"/>
</dbReference>
<dbReference type="SUPFAM" id="SSF51261">
    <property type="entry name" value="Duplicated hybrid motif"/>
    <property type="match status" value="1"/>
</dbReference>
<dbReference type="EMBL" id="FYEH01000002">
    <property type="protein sequence ID" value="SNB61519.1"/>
    <property type="molecule type" value="Genomic_DNA"/>
</dbReference>
<evidence type="ECO:0000256" key="1">
    <source>
        <dbReference type="ARBA" id="ARBA00038420"/>
    </source>
</evidence>
<dbReference type="InterPro" id="IPR050570">
    <property type="entry name" value="Cell_wall_metabolism_enzyme"/>
</dbReference>
<dbReference type="Gene3D" id="2.70.70.10">
    <property type="entry name" value="Glucose Permease (Domain IIA)"/>
    <property type="match status" value="1"/>
</dbReference>
<evidence type="ECO:0000313" key="5">
    <source>
        <dbReference type="Proteomes" id="UP000197065"/>
    </source>
</evidence>
<organism evidence="4 5">
    <name type="scientific">Arboricoccus pini</name>
    <dbReference type="NCBI Taxonomy" id="1963835"/>
    <lineage>
        <taxon>Bacteria</taxon>
        <taxon>Pseudomonadati</taxon>
        <taxon>Pseudomonadota</taxon>
        <taxon>Alphaproteobacteria</taxon>
        <taxon>Geminicoccales</taxon>
        <taxon>Geminicoccaceae</taxon>
        <taxon>Arboricoccus</taxon>
    </lineage>
</organism>